<dbReference type="Proteomes" id="UP000240010">
    <property type="component" value="Unassembled WGS sequence"/>
</dbReference>
<feature type="compositionally biased region" description="Polar residues" evidence="1">
    <location>
        <begin position="34"/>
        <end position="50"/>
    </location>
</feature>
<feature type="region of interest" description="Disordered" evidence="1">
    <location>
        <begin position="26"/>
        <end position="95"/>
    </location>
</feature>
<evidence type="ECO:0008006" key="5">
    <source>
        <dbReference type="Google" id="ProtNLM"/>
    </source>
</evidence>
<evidence type="ECO:0000313" key="4">
    <source>
        <dbReference type="Proteomes" id="UP000240010"/>
    </source>
</evidence>
<evidence type="ECO:0000256" key="1">
    <source>
        <dbReference type="SAM" id="MobiDB-lite"/>
    </source>
</evidence>
<sequence length="95" mass="10495">MITIKYLLLPATVLALAISGAAIAKQPNAHDNPHNQNSGPDARLLNSNKQSKTEDNLRGGDRADERQDINPSGDHDNSRNIDDREFQGGQSRHRR</sequence>
<organism evidence="3 4">
    <name type="scientific">Methylobacter tundripaludum</name>
    <dbReference type="NCBI Taxonomy" id="173365"/>
    <lineage>
        <taxon>Bacteria</taxon>
        <taxon>Pseudomonadati</taxon>
        <taxon>Pseudomonadota</taxon>
        <taxon>Gammaproteobacteria</taxon>
        <taxon>Methylococcales</taxon>
        <taxon>Methylococcaceae</taxon>
        <taxon>Methylobacter</taxon>
    </lineage>
</organism>
<evidence type="ECO:0000313" key="3">
    <source>
        <dbReference type="EMBL" id="PPK74267.1"/>
    </source>
</evidence>
<dbReference type="RefSeq" id="WP_104429901.1">
    <property type="nucleotide sequence ID" value="NZ_PTIZ01000010.1"/>
</dbReference>
<protein>
    <recommendedName>
        <fullName evidence="5">Secreted protein</fullName>
    </recommendedName>
</protein>
<proteinExistence type="predicted"/>
<keyword evidence="2" id="KW-0732">Signal</keyword>
<comment type="caution">
    <text evidence="3">The sequence shown here is derived from an EMBL/GenBank/DDBJ whole genome shotgun (WGS) entry which is preliminary data.</text>
</comment>
<dbReference type="EMBL" id="PTIZ01000010">
    <property type="protein sequence ID" value="PPK74267.1"/>
    <property type="molecule type" value="Genomic_DNA"/>
</dbReference>
<dbReference type="AlphaFoldDB" id="A0A2S6H9W1"/>
<feature type="compositionally biased region" description="Basic and acidic residues" evidence="1">
    <location>
        <begin position="51"/>
        <end position="86"/>
    </location>
</feature>
<name>A0A2S6H9W1_9GAMM</name>
<feature type="chain" id="PRO_5015708614" description="Secreted protein" evidence="2">
    <location>
        <begin position="25"/>
        <end position="95"/>
    </location>
</feature>
<reference evidence="3 4" key="1">
    <citation type="submission" date="2018-02" db="EMBL/GenBank/DDBJ databases">
        <title>Subsurface microbial communities from deep shales in Ohio and West Virginia, USA.</title>
        <authorList>
            <person name="Wrighton K."/>
        </authorList>
    </citation>
    <scope>NUCLEOTIDE SEQUENCE [LARGE SCALE GENOMIC DNA]</scope>
    <source>
        <strain evidence="3 4">OWC-DMM</strain>
    </source>
</reference>
<gene>
    <name evidence="3" type="ORF">B0F87_11062</name>
</gene>
<evidence type="ECO:0000256" key="2">
    <source>
        <dbReference type="SAM" id="SignalP"/>
    </source>
</evidence>
<feature type="signal peptide" evidence="2">
    <location>
        <begin position="1"/>
        <end position="24"/>
    </location>
</feature>
<accession>A0A2S6H9W1</accession>